<evidence type="ECO:0000256" key="3">
    <source>
        <dbReference type="ARBA" id="ARBA00022729"/>
    </source>
</evidence>
<keyword evidence="3 7" id="KW-0732">Signal</keyword>
<dbReference type="PANTHER" id="PTHR43620">
    <property type="entry name" value="GLYCEROPHOSPHORYL DIESTER PHOSPHODIESTERASE"/>
    <property type="match status" value="1"/>
</dbReference>
<dbReference type="EMBL" id="BAAAZE010000001">
    <property type="protein sequence ID" value="GAA4011983.1"/>
    <property type="molecule type" value="Genomic_DNA"/>
</dbReference>
<dbReference type="Proteomes" id="UP001501353">
    <property type="component" value="Unassembled WGS sequence"/>
</dbReference>
<keyword evidence="10" id="KW-1185">Reference proteome</keyword>
<keyword evidence="5" id="KW-0378">Hydrolase</keyword>
<evidence type="ECO:0000256" key="2">
    <source>
        <dbReference type="ARBA" id="ARBA00012247"/>
    </source>
</evidence>
<dbReference type="PANTHER" id="PTHR43620:SF7">
    <property type="entry name" value="GLYCEROPHOSPHODIESTER PHOSPHODIESTERASE GDPD5-RELATED"/>
    <property type="match status" value="1"/>
</dbReference>
<dbReference type="InterPro" id="IPR017946">
    <property type="entry name" value="PLC-like_Pdiesterase_TIM-brl"/>
</dbReference>
<comment type="similarity">
    <text evidence="1">Belongs to the glycerophosphoryl diester phosphodiesterase family.</text>
</comment>
<evidence type="ECO:0000256" key="6">
    <source>
        <dbReference type="ARBA" id="ARBA00047512"/>
    </source>
</evidence>
<dbReference type="Gene3D" id="3.20.20.190">
    <property type="entry name" value="Phosphatidylinositol (PI) phosphodiesterase"/>
    <property type="match status" value="1"/>
</dbReference>
<evidence type="ECO:0000256" key="7">
    <source>
        <dbReference type="SAM" id="SignalP"/>
    </source>
</evidence>
<evidence type="ECO:0000313" key="10">
    <source>
        <dbReference type="Proteomes" id="UP001501353"/>
    </source>
</evidence>
<dbReference type="PROSITE" id="PS51257">
    <property type="entry name" value="PROKAR_LIPOPROTEIN"/>
    <property type="match status" value="1"/>
</dbReference>
<reference evidence="10" key="1">
    <citation type="journal article" date="2019" name="Int. J. Syst. Evol. Microbiol.">
        <title>The Global Catalogue of Microorganisms (GCM) 10K type strain sequencing project: providing services to taxonomists for standard genome sequencing and annotation.</title>
        <authorList>
            <consortium name="The Broad Institute Genomics Platform"/>
            <consortium name="The Broad Institute Genome Sequencing Center for Infectious Disease"/>
            <person name="Wu L."/>
            <person name="Ma J."/>
        </authorList>
    </citation>
    <scope>NUCLEOTIDE SEQUENCE [LARGE SCALE GENOMIC DNA]</scope>
    <source>
        <strain evidence="10">JCM 16673</strain>
    </source>
</reference>
<dbReference type="SUPFAM" id="SSF51695">
    <property type="entry name" value="PLC-like phosphodiesterases"/>
    <property type="match status" value="1"/>
</dbReference>
<comment type="catalytic activity">
    <reaction evidence="6">
        <text>a sn-glycero-3-phosphodiester + H2O = an alcohol + sn-glycerol 3-phosphate + H(+)</text>
        <dbReference type="Rhea" id="RHEA:12969"/>
        <dbReference type="ChEBI" id="CHEBI:15377"/>
        <dbReference type="ChEBI" id="CHEBI:15378"/>
        <dbReference type="ChEBI" id="CHEBI:30879"/>
        <dbReference type="ChEBI" id="CHEBI:57597"/>
        <dbReference type="ChEBI" id="CHEBI:83408"/>
        <dbReference type="EC" id="3.1.4.46"/>
    </reaction>
</comment>
<keyword evidence="4" id="KW-0319">Glycerol metabolism</keyword>
<name>A0ABP7SIG7_9BURK</name>
<gene>
    <name evidence="9" type="ORF">GCM10022212_01810</name>
</gene>
<organism evidence="9 10">
    <name type="scientific">Actimicrobium antarcticum</name>
    <dbReference type="NCBI Taxonomy" id="1051899"/>
    <lineage>
        <taxon>Bacteria</taxon>
        <taxon>Pseudomonadati</taxon>
        <taxon>Pseudomonadota</taxon>
        <taxon>Betaproteobacteria</taxon>
        <taxon>Burkholderiales</taxon>
        <taxon>Oxalobacteraceae</taxon>
        <taxon>Actimicrobium</taxon>
    </lineage>
</organism>
<comment type="caution">
    <text evidence="9">The sequence shown here is derived from an EMBL/GenBank/DDBJ whole genome shotgun (WGS) entry which is preliminary data.</text>
</comment>
<proteinExistence type="inferred from homology"/>
<feature type="domain" description="GP-PDE" evidence="8">
    <location>
        <begin position="42"/>
        <end position="451"/>
    </location>
</feature>
<dbReference type="InterPro" id="IPR030395">
    <property type="entry name" value="GP_PDE_dom"/>
</dbReference>
<dbReference type="Pfam" id="PF03009">
    <property type="entry name" value="GDPD"/>
    <property type="match status" value="1"/>
</dbReference>
<evidence type="ECO:0000259" key="8">
    <source>
        <dbReference type="PROSITE" id="PS51704"/>
    </source>
</evidence>
<dbReference type="PROSITE" id="PS51704">
    <property type="entry name" value="GP_PDE"/>
    <property type="match status" value="1"/>
</dbReference>
<evidence type="ECO:0000313" key="9">
    <source>
        <dbReference type="EMBL" id="GAA4011983.1"/>
    </source>
</evidence>
<feature type="chain" id="PRO_5046806740" description="glycerophosphodiester phosphodiesterase" evidence="7">
    <location>
        <begin position="25"/>
        <end position="460"/>
    </location>
</feature>
<evidence type="ECO:0000256" key="5">
    <source>
        <dbReference type="ARBA" id="ARBA00022801"/>
    </source>
</evidence>
<evidence type="ECO:0000256" key="4">
    <source>
        <dbReference type="ARBA" id="ARBA00022798"/>
    </source>
</evidence>
<evidence type="ECO:0000256" key="1">
    <source>
        <dbReference type="ARBA" id="ARBA00007277"/>
    </source>
</evidence>
<accession>A0ABP7SIG7</accession>
<protein>
    <recommendedName>
        <fullName evidence="2">glycerophosphodiester phosphodiesterase</fullName>
        <ecNumber evidence="2">3.1.4.46</ecNumber>
    </recommendedName>
</protein>
<feature type="signal peptide" evidence="7">
    <location>
        <begin position="1"/>
        <end position="24"/>
    </location>
</feature>
<sequence length="460" mass="49789">MSKKIVRIRLQTLAVIGVTSLLGACGGSSQPAPFLTLDANAPLVIGHRGLPGLYPEETRPSYEAAADAGADSLEEDLHLTKDCILVARHNPWLSDNTNIADVAKTNPVVAARKRTVAGVLVNVAYPAAPENGPVQYLSDLTNPNDPGSVLKSLVVDGEDHTNDWSITDFTLAELKQFIGGTTYDARTERPTALNGKVPVLSFQEIIDIAKAKSISTGRTLSIYPETKNPYWNNAQAIANGCGKPGSHPLEDALINILKLNNLNSKTAPIFVQSFDPDSLKYLRSAGLQTKSVQLIDASDVDFKTGAMIYNSNDVYTFVDGRPYSWTLRGDARYFSAMLTSAGLAEIKTYADGIGPWKPMIVPLKVVPFKDKNTDGTIYSGSTAEATTQTPTSLIADAHKAGLFVHAYTFRNEKKYLAANYAGDPIAEYLKFFRLGIDGVFSDFANTAFAARVIYLKETGR</sequence>
<dbReference type="RefSeq" id="WP_344761322.1">
    <property type="nucleotide sequence ID" value="NZ_BAAAZE010000001.1"/>
</dbReference>
<dbReference type="EC" id="3.1.4.46" evidence="2"/>